<accession>W9YCF3</accession>
<dbReference type="EMBL" id="AMGY01000003">
    <property type="protein sequence ID" value="EXJ86911.1"/>
    <property type="molecule type" value="Genomic_DNA"/>
</dbReference>
<name>W9YCF3_9EURO</name>
<proteinExistence type="inferred from homology"/>
<dbReference type="Pfam" id="PF08450">
    <property type="entry name" value="SGL"/>
    <property type="match status" value="1"/>
</dbReference>
<evidence type="ECO:0000259" key="4">
    <source>
        <dbReference type="Pfam" id="PF08450"/>
    </source>
</evidence>
<dbReference type="HOGENOM" id="CLU_036110_3_0_1"/>
<comment type="similarity">
    <text evidence="1">Belongs to the SMP-30/CGR1 family.</text>
</comment>
<protein>
    <recommendedName>
        <fullName evidence="4">SMP-30/Gluconolactonase/LRE-like region domain-containing protein</fullName>
    </recommendedName>
</protein>
<dbReference type="InterPro" id="IPR013658">
    <property type="entry name" value="SGL"/>
</dbReference>
<dbReference type="eggNOG" id="KOG4499">
    <property type="taxonomic scope" value="Eukaryota"/>
</dbReference>
<feature type="domain" description="SMP-30/Gluconolactonase/LRE-like region" evidence="4">
    <location>
        <begin position="15"/>
        <end position="269"/>
    </location>
</feature>
<feature type="binding site" evidence="3">
    <location>
        <position position="102"/>
    </location>
    <ligand>
        <name>substrate</name>
    </ligand>
</feature>
<reference evidence="5 6" key="1">
    <citation type="submission" date="2013-03" db="EMBL/GenBank/DDBJ databases">
        <title>The Genome Sequence of Capronia epimyces CBS 606.96.</title>
        <authorList>
            <consortium name="The Broad Institute Genomics Platform"/>
            <person name="Cuomo C."/>
            <person name="de Hoog S."/>
            <person name="Gorbushina A."/>
            <person name="Walker B."/>
            <person name="Young S.K."/>
            <person name="Zeng Q."/>
            <person name="Gargeya S."/>
            <person name="Fitzgerald M."/>
            <person name="Haas B."/>
            <person name="Abouelleil A."/>
            <person name="Allen A.W."/>
            <person name="Alvarado L."/>
            <person name="Arachchi H.M."/>
            <person name="Berlin A.M."/>
            <person name="Chapman S.B."/>
            <person name="Gainer-Dewar J."/>
            <person name="Goldberg J."/>
            <person name="Griggs A."/>
            <person name="Gujja S."/>
            <person name="Hansen M."/>
            <person name="Howarth C."/>
            <person name="Imamovic A."/>
            <person name="Ireland A."/>
            <person name="Larimer J."/>
            <person name="McCowan C."/>
            <person name="Murphy C."/>
            <person name="Pearson M."/>
            <person name="Poon T.W."/>
            <person name="Priest M."/>
            <person name="Roberts A."/>
            <person name="Saif S."/>
            <person name="Shea T."/>
            <person name="Sisk P."/>
            <person name="Sykes S."/>
            <person name="Wortman J."/>
            <person name="Nusbaum C."/>
            <person name="Birren B."/>
        </authorList>
    </citation>
    <scope>NUCLEOTIDE SEQUENCE [LARGE SCALE GENOMIC DNA]</scope>
    <source>
        <strain evidence="5 6">CBS 606.96</strain>
    </source>
</reference>
<keyword evidence="6" id="KW-1185">Reference proteome</keyword>
<evidence type="ECO:0000313" key="5">
    <source>
        <dbReference type="EMBL" id="EXJ86911.1"/>
    </source>
</evidence>
<dbReference type="STRING" id="1182542.W9YCF3"/>
<feature type="binding site" evidence="3">
    <location>
        <position position="211"/>
    </location>
    <ligand>
        <name>a divalent metal cation</name>
        <dbReference type="ChEBI" id="CHEBI:60240"/>
    </ligand>
</feature>
<organism evidence="5 6">
    <name type="scientific">Capronia epimyces CBS 606.96</name>
    <dbReference type="NCBI Taxonomy" id="1182542"/>
    <lineage>
        <taxon>Eukaryota</taxon>
        <taxon>Fungi</taxon>
        <taxon>Dikarya</taxon>
        <taxon>Ascomycota</taxon>
        <taxon>Pezizomycotina</taxon>
        <taxon>Eurotiomycetes</taxon>
        <taxon>Chaetothyriomycetidae</taxon>
        <taxon>Chaetothyriales</taxon>
        <taxon>Herpotrichiellaceae</taxon>
        <taxon>Capronia</taxon>
    </lineage>
</organism>
<dbReference type="InterPro" id="IPR005511">
    <property type="entry name" value="SMP-30"/>
</dbReference>
<dbReference type="RefSeq" id="XP_007732190.1">
    <property type="nucleotide sequence ID" value="XM_007734000.1"/>
</dbReference>
<dbReference type="PRINTS" id="PR01790">
    <property type="entry name" value="SMP30FAMILY"/>
</dbReference>
<dbReference type="SUPFAM" id="SSF63829">
    <property type="entry name" value="Calcium-dependent phosphotriesterase"/>
    <property type="match status" value="1"/>
</dbReference>
<keyword evidence="3" id="KW-0862">Zinc</keyword>
<evidence type="ECO:0000256" key="1">
    <source>
        <dbReference type="ARBA" id="ARBA00008853"/>
    </source>
</evidence>
<dbReference type="PANTHER" id="PTHR10907:SF47">
    <property type="entry name" value="REGUCALCIN"/>
    <property type="match status" value="1"/>
</dbReference>
<dbReference type="OrthoDB" id="423498at2759"/>
<dbReference type="GO" id="GO:0004341">
    <property type="term" value="F:gluconolactonase activity"/>
    <property type="evidence" value="ECO:0007669"/>
    <property type="project" value="TreeGrafter"/>
</dbReference>
<dbReference type="GeneID" id="19167990"/>
<sequence length="309" mass="33728">MVGSVKTLVAPHTKLGESPIVRQSDGTLHFIDVLGAAIHVLKLPDLQVLRSITCPQPISFICFHEEGGYVACSFDSVVRIGEDGGWQVMKQVLADSNSVRLNDGAVDSQGRLWFGSIDLATEAVPISDFDSRIHSPRGSLYRYDRDGTLTVFEDGGIVCGNGIGWSPDEATMYFTDSYIGVIWAYDFEPGSGSIRNKRILIDRRGLVGQPDGLLVDSEGSIYTFLWDGAAVVKYDSTGRELARWPVNSARVTHGAWFGDQYNHLFITSAESDDGSAVWKGEEAGALFELRDMEAAGLEKHVFKGKATIS</sequence>
<feature type="binding site" evidence="3">
    <location>
        <position position="17"/>
    </location>
    <ligand>
        <name>a divalent metal cation</name>
        <dbReference type="ChEBI" id="CHEBI:60240"/>
    </ligand>
</feature>
<dbReference type="GO" id="GO:0005509">
    <property type="term" value="F:calcium ion binding"/>
    <property type="evidence" value="ECO:0007669"/>
    <property type="project" value="TreeGrafter"/>
</dbReference>
<dbReference type="Proteomes" id="UP000019478">
    <property type="component" value="Unassembled WGS sequence"/>
</dbReference>
<evidence type="ECO:0000256" key="2">
    <source>
        <dbReference type="PIRSR" id="PIRSR605511-1"/>
    </source>
</evidence>
<feature type="binding site" evidence="3">
    <location>
        <position position="161"/>
    </location>
    <ligand>
        <name>a divalent metal cation</name>
        <dbReference type="ChEBI" id="CHEBI:60240"/>
    </ligand>
</feature>
<comment type="caution">
    <text evidence="5">The sequence shown here is derived from an EMBL/GenBank/DDBJ whole genome shotgun (WGS) entry which is preliminary data.</text>
</comment>
<feature type="binding site" evidence="3">
    <location>
        <position position="100"/>
    </location>
    <ligand>
        <name>substrate</name>
    </ligand>
</feature>
<dbReference type="PANTHER" id="PTHR10907">
    <property type="entry name" value="REGUCALCIN"/>
    <property type="match status" value="1"/>
</dbReference>
<feature type="active site" description="Proton donor/acceptor" evidence="2">
    <location>
        <position position="211"/>
    </location>
</feature>
<dbReference type="AlphaFoldDB" id="W9YCF3"/>
<dbReference type="InterPro" id="IPR011042">
    <property type="entry name" value="6-blade_b-propeller_TolB-like"/>
</dbReference>
<gene>
    <name evidence="5" type="ORF">A1O3_03865</name>
</gene>
<evidence type="ECO:0000256" key="3">
    <source>
        <dbReference type="PIRSR" id="PIRSR605511-2"/>
    </source>
</evidence>
<dbReference type="Gene3D" id="2.120.10.30">
    <property type="entry name" value="TolB, C-terminal domain"/>
    <property type="match status" value="1"/>
</dbReference>
<keyword evidence="3" id="KW-0479">Metal-binding</keyword>
<evidence type="ECO:0000313" key="6">
    <source>
        <dbReference type="Proteomes" id="UP000019478"/>
    </source>
</evidence>
<comment type="cofactor">
    <cofactor evidence="3">
        <name>Zn(2+)</name>
        <dbReference type="ChEBI" id="CHEBI:29105"/>
    </cofactor>
    <text evidence="3">Binds 1 divalent metal cation per subunit.</text>
</comment>